<sequence length="380" mass="42985">MKLAILAQAYLFDKTAPINGTLVQLYNLTQGFKSKNIDVNYIAVTKDTTKPKDEIIEGVHFYWIQARPGMLGWKKTMNDYRSILNEVKPDAVYVRGRNVMQYVAGTYAKAHNITYVWGTNGDDSAEFNKNVKRLRESGKSILKKAFLYPIKAYEDKYINKGMKMAQSVVNQSEEQKLATKKHLGKSGTVISSYFFMPIQKIETKENVILWLANLSKVKQPELFVEIIKKIKVSDWSAVLAGGTNVASYQTHIDELSAGTIIKTLGRVDFKASFQYYNRAKIYINTSQPDADGLPNAYIQSWLSGAIVLSLHHDPNQWMKTHNIGYCSNGDVNKLALKLQELIESPDMLSQMSANAKTFAKQQFSNDSIIESYVKLFQQNA</sequence>
<name>A0A3D9HDI4_9FLAO</name>
<accession>A0A3D9HDI4</accession>
<dbReference type="SUPFAM" id="SSF53756">
    <property type="entry name" value="UDP-Glycosyltransferase/glycogen phosphorylase"/>
    <property type="match status" value="1"/>
</dbReference>
<dbReference type="AlphaFoldDB" id="A0A3D9HDI4"/>
<comment type="caution">
    <text evidence="2">The sequence shown here is derived from an EMBL/GenBank/DDBJ whole genome shotgun (WGS) entry which is preliminary data.</text>
</comment>
<dbReference type="OrthoDB" id="502646at2"/>
<feature type="domain" description="Glycosyl transferase family 1" evidence="1">
    <location>
        <begin position="198"/>
        <end position="357"/>
    </location>
</feature>
<keyword evidence="2" id="KW-0808">Transferase</keyword>
<evidence type="ECO:0000313" key="2">
    <source>
        <dbReference type="EMBL" id="RED47066.1"/>
    </source>
</evidence>
<dbReference type="CDD" id="cd03801">
    <property type="entry name" value="GT4_PimA-like"/>
    <property type="match status" value="1"/>
</dbReference>
<evidence type="ECO:0000313" key="3">
    <source>
        <dbReference type="Proteomes" id="UP000256980"/>
    </source>
</evidence>
<dbReference type="EMBL" id="QRDV01000001">
    <property type="protein sequence ID" value="RED47066.1"/>
    <property type="molecule type" value="Genomic_DNA"/>
</dbReference>
<keyword evidence="3" id="KW-1185">Reference proteome</keyword>
<evidence type="ECO:0000259" key="1">
    <source>
        <dbReference type="Pfam" id="PF00534"/>
    </source>
</evidence>
<dbReference type="RefSeq" id="WP_115816104.1">
    <property type="nucleotide sequence ID" value="NZ_CANKZP010000001.1"/>
</dbReference>
<proteinExistence type="predicted"/>
<gene>
    <name evidence="2" type="ORF">DFQ10_101847</name>
</gene>
<dbReference type="InterPro" id="IPR001296">
    <property type="entry name" value="Glyco_trans_1"/>
</dbReference>
<protein>
    <submittedName>
        <fullName evidence="2">Glycosyltransferase involved in cell wall biosynthesis</fullName>
    </submittedName>
</protein>
<dbReference type="Gene3D" id="3.40.50.2000">
    <property type="entry name" value="Glycogen Phosphorylase B"/>
    <property type="match status" value="2"/>
</dbReference>
<dbReference type="GO" id="GO:0016757">
    <property type="term" value="F:glycosyltransferase activity"/>
    <property type="evidence" value="ECO:0007669"/>
    <property type="project" value="InterPro"/>
</dbReference>
<dbReference type="Proteomes" id="UP000256980">
    <property type="component" value="Unassembled WGS sequence"/>
</dbReference>
<dbReference type="Pfam" id="PF00534">
    <property type="entry name" value="Glycos_transf_1"/>
    <property type="match status" value="1"/>
</dbReference>
<dbReference type="PANTHER" id="PTHR12526">
    <property type="entry name" value="GLYCOSYLTRANSFERASE"/>
    <property type="match status" value="1"/>
</dbReference>
<organism evidence="2 3">
    <name type="scientific">Winogradskyella eximia</name>
    <dbReference type="NCBI Taxonomy" id="262006"/>
    <lineage>
        <taxon>Bacteria</taxon>
        <taxon>Pseudomonadati</taxon>
        <taxon>Bacteroidota</taxon>
        <taxon>Flavobacteriia</taxon>
        <taxon>Flavobacteriales</taxon>
        <taxon>Flavobacteriaceae</taxon>
        <taxon>Winogradskyella</taxon>
    </lineage>
</organism>
<dbReference type="PANTHER" id="PTHR12526:SF637">
    <property type="entry name" value="GLYCOSYLTRANSFERASE EPSF-RELATED"/>
    <property type="match status" value="1"/>
</dbReference>
<reference evidence="2 3" key="1">
    <citation type="submission" date="2018-07" db="EMBL/GenBank/DDBJ databases">
        <title>Genomic Encyclopedia of Type Strains, Phase III (KMG-III): the genomes of soil and plant-associated and newly described type strains.</title>
        <authorList>
            <person name="Whitman W."/>
        </authorList>
    </citation>
    <scope>NUCLEOTIDE SEQUENCE [LARGE SCALE GENOMIC DNA]</scope>
    <source>
        <strain evidence="2 3">CECT 7946</strain>
    </source>
</reference>